<evidence type="ECO:0000259" key="2">
    <source>
        <dbReference type="Pfam" id="PF20150"/>
    </source>
</evidence>
<keyword evidence="4" id="KW-1185">Reference proteome</keyword>
<comment type="caution">
    <text evidence="3">The sequence shown here is derived from an EMBL/GenBank/DDBJ whole genome shotgun (WGS) entry which is preliminary data.</text>
</comment>
<feature type="domain" description="2EXR" evidence="2">
    <location>
        <begin position="27"/>
        <end position="111"/>
    </location>
</feature>
<dbReference type="AlphaFoldDB" id="A0AA40BSA3"/>
<evidence type="ECO:0000313" key="4">
    <source>
        <dbReference type="Proteomes" id="UP001172159"/>
    </source>
</evidence>
<sequence length="172" mass="19460">MASEENCPKRQALAQSQPPPSTVDLYKLPPELRLPIYRLTWEPRNVVIVRAGASTPGSRGPVTLYISYESRKETLKHYHQYNLCHKFKSYITGFDGEKSLHGYFNPRLDTLFFDGSPFLTITNFEIPTLPKDLNGPRVHVVAGSTADQKAVRKLLWEKARLSGVVFRGLDSV</sequence>
<dbReference type="Proteomes" id="UP001172159">
    <property type="component" value="Unassembled WGS sequence"/>
</dbReference>
<name>A0AA40BSA3_9PEZI</name>
<accession>A0AA40BSA3</accession>
<dbReference type="EMBL" id="JAUKTV010000004">
    <property type="protein sequence ID" value="KAK0739409.1"/>
    <property type="molecule type" value="Genomic_DNA"/>
</dbReference>
<reference evidence="3" key="1">
    <citation type="submission" date="2023-06" db="EMBL/GenBank/DDBJ databases">
        <title>Genome-scale phylogeny and comparative genomics of the fungal order Sordariales.</title>
        <authorList>
            <consortium name="Lawrence Berkeley National Laboratory"/>
            <person name="Hensen N."/>
            <person name="Bonometti L."/>
            <person name="Westerberg I."/>
            <person name="Brannstrom I.O."/>
            <person name="Guillou S."/>
            <person name="Cros-Aarteil S."/>
            <person name="Calhoun S."/>
            <person name="Haridas S."/>
            <person name="Kuo A."/>
            <person name="Mondo S."/>
            <person name="Pangilinan J."/>
            <person name="Riley R."/>
            <person name="Labutti K."/>
            <person name="Andreopoulos B."/>
            <person name="Lipzen A."/>
            <person name="Chen C."/>
            <person name="Yanf M."/>
            <person name="Daum C."/>
            <person name="Ng V."/>
            <person name="Clum A."/>
            <person name="Steindorff A."/>
            <person name="Ohm R."/>
            <person name="Martin F."/>
            <person name="Silar P."/>
            <person name="Natvig D."/>
            <person name="Lalanne C."/>
            <person name="Gautier V."/>
            <person name="Ament-Velasquez S.L."/>
            <person name="Kruys A."/>
            <person name="Hutchinson M.I."/>
            <person name="Powell A.J."/>
            <person name="Barry K."/>
            <person name="Miller A.N."/>
            <person name="Grigoriev I.V."/>
            <person name="Debuchy R."/>
            <person name="Gladieux P."/>
            <person name="Thoren M.H."/>
            <person name="Johannesson H."/>
        </authorList>
    </citation>
    <scope>NUCLEOTIDE SEQUENCE</scope>
    <source>
        <strain evidence="3">CBS 540.89</strain>
    </source>
</reference>
<evidence type="ECO:0000256" key="1">
    <source>
        <dbReference type="SAM" id="MobiDB-lite"/>
    </source>
</evidence>
<gene>
    <name evidence="3" type="ORF">B0T21DRAFT_436248</name>
</gene>
<dbReference type="Pfam" id="PF20150">
    <property type="entry name" value="2EXR"/>
    <property type="match status" value="1"/>
</dbReference>
<protein>
    <recommendedName>
        <fullName evidence="2">2EXR domain-containing protein</fullName>
    </recommendedName>
</protein>
<evidence type="ECO:0000313" key="3">
    <source>
        <dbReference type="EMBL" id="KAK0739409.1"/>
    </source>
</evidence>
<feature type="region of interest" description="Disordered" evidence="1">
    <location>
        <begin position="1"/>
        <end position="21"/>
    </location>
</feature>
<dbReference type="InterPro" id="IPR045518">
    <property type="entry name" value="2EXR"/>
</dbReference>
<organism evidence="3 4">
    <name type="scientific">Apiosordaria backusii</name>
    <dbReference type="NCBI Taxonomy" id="314023"/>
    <lineage>
        <taxon>Eukaryota</taxon>
        <taxon>Fungi</taxon>
        <taxon>Dikarya</taxon>
        <taxon>Ascomycota</taxon>
        <taxon>Pezizomycotina</taxon>
        <taxon>Sordariomycetes</taxon>
        <taxon>Sordariomycetidae</taxon>
        <taxon>Sordariales</taxon>
        <taxon>Lasiosphaeriaceae</taxon>
        <taxon>Apiosordaria</taxon>
    </lineage>
</organism>
<proteinExistence type="predicted"/>